<reference evidence="3" key="1">
    <citation type="journal article" date="2019" name="Int. J. Syst. Evol. Microbiol.">
        <title>The Global Catalogue of Microorganisms (GCM) 10K type strain sequencing project: providing services to taxonomists for standard genome sequencing and annotation.</title>
        <authorList>
            <consortium name="The Broad Institute Genomics Platform"/>
            <consortium name="The Broad Institute Genome Sequencing Center for Infectious Disease"/>
            <person name="Wu L."/>
            <person name="Ma J."/>
        </authorList>
    </citation>
    <scope>NUCLEOTIDE SEQUENCE [LARGE SCALE GENOMIC DNA]</scope>
    <source>
        <strain evidence="3">CCUG 60529</strain>
    </source>
</reference>
<feature type="domain" description="Tll0287-like" evidence="1">
    <location>
        <begin position="55"/>
        <end position="189"/>
    </location>
</feature>
<evidence type="ECO:0000313" key="3">
    <source>
        <dbReference type="Proteomes" id="UP001597011"/>
    </source>
</evidence>
<dbReference type="Pfam" id="PF11845">
    <property type="entry name" value="Tll0287-like"/>
    <property type="match status" value="1"/>
</dbReference>
<evidence type="ECO:0000313" key="2">
    <source>
        <dbReference type="EMBL" id="MFD0837459.1"/>
    </source>
</evidence>
<dbReference type="Proteomes" id="UP001597011">
    <property type="component" value="Unassembled WGS sequence"/>
</dbReference>
<accession>A0ABW3BYD7</accession>
<dbReference type="RefSeq" id="WP_379944168.1">
    <property type="nucleotide sequence ID" value="NZ_JBHTIB010000038.1"/>
</dbReference>
<organism evidence="2 3">
    <name type="scientific">Mariniflexile aquimaris</name>
    <dbReference type="NCBI Taxonomy" id="881009"/>
    <lineage>
        <taxon>Bacteria</taxon>
        <taxon>Pseudomonadati</taxon>
        <taxon>Bacteroidota</taxon>
        <taxon>Flavobacteriia</taxon>
        <taxon>Flavobacteriales</taxon>
        <taxon>Flavobacteriaceae</taxon>
        <taxon>Mariniflexile</taxon>
    </lineage>
</organism>
<dbReference type="PROSITE" id="PS51257">
    <property type="entry name" value="PROKAR_LIPOPROTEIN"/>
    <property type="match status" value="1"/>
</dbReference>
<comment type="caution">
    <text evidence="2">The sequence shown here is derived from an EMBL/GenBank/DDBJ whole genome shotgun (WGS) entry which is preliminary data.</text>
</comment>
<keyword evidence="3" id="KW-1185">Reference proteome</keyword>
<dbReference type="InterPro" id="IPR021796">
    <property type="entry name" value="Tll0287-like_dom"/>
</dbReference>
<sequence length="193" mass="21805">MKLIQLLLISLLLISCKNNKNVENNSTADTTTESFEDIGLEYALATKKVLGLNLIEAIQKNGTIDALSFCSIKAIPLTDSMSTKHNAIIKRVSDKNRNPENKANAEELKYIEYYKNQVATNQEIKPTTIDKDTKIHFYYPITTNAMCLQCHGTAENMAPEVRSKILKLYPNDLAIGYSENEVRGIWSIQFEKK</sequence>
<proteinExistence type="predicted"/>
<gene>
    <name evidence="2" type="ORF">ACFQ0I_16895</name>
</gene>
<dbReference type="EMBL" id="JBHTIB010000038">
    <property type="protein sequence ID" value="MFD0837459.1"/>
    <property type="molecule type" value="Genomic_DNA"/>
</dbReference>
<protein>
    <submittedName>
        <fullName evidence="2">DUF3365 domain-containing protein</fullName>
    </submittedName>
</protein>
<evidence type="ECO:0000259" key="1">
    <source>
        <dbReference type="Pfam" id="PF11845"/>
    </source>
</evidence>
<name>A0ABW3BYD7_9FLAO</name>